<keyword evidence="5 7" id="KW-0472">Membrane</keyword>
<keyword evidence="11" id="KW-1185">Reference proteome</keyword>
<sequence length="1057" mass="115974">MRASQKITYLMISFLLMAKGIFAQNDVVVLTQKAKYTNQLSGSITDAVTQKPLMGARVYYKQVTTTITDDNGNFKLLVPNYSVSVVIEMAGYQSKEVFIAGRTEIKVSLNEEGHPSFNQEIALPINAVSGNRLTSAAVSAQLTDTWSRATDSPDSYLQGKIAGLNVTRHSGIANSGANLMLRGLSSIQATNQPLIIVDNMMYDNNQYGNSLISNYIDNPLANLDIRDISNITVLKDASAAAIYGTKAANGVILITTARAKELGTKIDLAVYGGMNAAPKALPMLNVKDYRTYLSDLYKSGGATTDLIQSLPFMNDDKASASYYQYHNNTNWQDKMFANQQMSNVYLKVTGGDNIAKYALSLNYAKNQTALAGTDLSKYSTRFNADLNLSRRLKAITNLSFSFNEATVKDLGFASKTNPILLSLTKAPFLSDHDISSLGIASPDLSDEDIFNVGNPTVAAQVMSASNRSYRFAGTINFDYEISKTLHWGNTIGLIFDKIKENRFVPKRGIVSDTLGLYLAENKLGSQTKRLFNLFNDTYFSYNQTFKDIHSISARVGARFLNSRAEQDQILGFNSATDELVTVGNGQRLLNQISGGIGTSNWLNTYVSLDYNISDKYFLAFNMAMDASSRFGKEAVSEGFKIGGSPTALMPSISGAWIISSEKFMANSPFDLLKLRASWGSVGNDDIGNYASRQYYVVQNLLGMQGLVRGNIGNAGLKWETITKTNFGIDASLFNEKINLSVDFFNNKTNDMLTMEKLPTTSGISYLLTNNGAMETKGLDVSLNIKAINYQNLKWDFGMTLGKTQSTLTKLPDDNTVTTYGSASYISKVGQAPNLFYGLSAQGVYTSDAEASAAGLQTKRPDGSLMPFKGGDMKFVDVNGDKIIDEKDKQAIGNPTPDLFGSVVNRVSFKNWTLDALCTFVSGNSIFNYTRSALESMSNPNNQTQAVLNRWRGDGQVTSIPRASMDDPMGNSRFSSRWIEDGSYFRVRAVTLSYNMPLDRSMVKYLTFYGTVNNAVTFTKYLGYDPEFSATNNIFGQGVDNTLEPIQKSFQLGLKIGL</sequence>
<proteinExistence type="inferred from homology"/>
<evidence type="ECO:0000313" key="10">
    <source>
        <dbReference type="EMBL" id="PWK18116.1"/>
    </source>
</evidence>
<dbReference type="Proteomes" id="UP000245489">
    <property type="component" value="Unassembled WGS sequence"/>
</dbReference>
<reference evidence="10 11" key="1">
    <citation type="submission" date="2018-05" db="EMBL/GenBank/DDBJ databases">
        <title>Genomic Encyclopedia of Archaeal and Bacterial Type Strains, Phase II (KMG-II): from individual species to whole genera.</title>
        <authorList>
            <person name="Goeker M."/>
        </authorList>
    </citation>
    <scope>NUCLEOTIDE SEQUENCE [LARGE SCALE GENOMIC DNA]</scope>
    <source>
        <strain evidence="10 11">DSM 22214</strain>
    </source>
</reference>
<dbReference type="InterPro" id="IPR023996">
    <property type="entry name" value="TonB-dep_OMP_SusC/RagA"/>
</dbReference>
<dbReference type="Gene3D" id="2.40.170.20">
    <property type="entry name" value="TonB-dependent receptor, beta-barrel domain"/>
    <property type="match status" value="1"/>
</dbReference>
<feature type="signal peptide" evidence="8">
    <location>
        <begin position="1"/>
        <end position="23"/>
    </location>
</feature>
<dbReference type="SUPFAM" id="SSF49464">
    <property type="entry name" value="Carboxypeptidase regulatory domain-like"/>
    <property type="match status" value="1"/>
</dbReference>
<evidence type="ECO:0000256" key="1">
    <source>
        <dbReference type="ARBA" id="ARBA00004571"/>
    </source>
</evidence>
<dbReference type="InterPro" id="IPR023997">
    <property type="entry name" value="TonB-dep_OMP_SusC/RagA_CS"/>
</dbReference>
<evidence type="ECO:0000256" key="5">
    <source>
        <dbReference type="ARBA" id="ARBA00023136"/>
    </source>
</evidence>
<dbReference type="EMBL" id="QGGO01000031">
    <property type="protein sequence ID" value="PWK18116.1"/>
    <property type="molecule type" value="Genomic_DNA"/>
</dbReference>
<dbReference type="Pfam" id="PF07715">
    <property type="entry name" value="Plug"/>
    <property type="match status" value="1"/>
</dbReference>
<comment type="subcellular location">
    <subcellularLocation>
        <location evidence="1 7">Cell outer membrane</location>
        <topology evidence="1 7">Multi-pass membrane protein</topology>
    </subcellularLocation>
</comment>
<evidence type="ECO:0000256" key="2">
    <source>
        <dbReference type="ARBA" id="ARBA00022448"/>
    </source>
</evidence>
<accession>A0A316DKA8</accession>
<dbReference type="InterPro" id="IPR036942">
    <property type="entry name" value="Beta-barrel_TonB_sf"/>
</dbReference>
<dbReference type="InterPro" id="IPR039426">
    <property type="entry name" value="TonB-dep_rcpt-like"/>
</dbReference>
<feature type="domain" description="TonB-dependent receptor plug" evidence="9">
    <location>
        <begin position="148"/>
        <end position="251"/>
    </location>
</feature>
<keyword evidence="6 7" id="KW-0998">Cell outer membrane</keyword>
<dbReference type="Gene3D" id="2.60.40.1120">
    <property type="entry name" value="Carboxypeptidase-like, regulatory domain"/>
    <property type="match status" value="1"/>
</dbReference>
<dbReference type="AlphaFoldDB" id="A0A316DKA8"/>
<dbReference type="NCBIfam" id="TIGR04056">
    <property type="entry name" value="OMP_RagA_SusC"/>
    <property type="match status" value="1"/>
</dbReference>
<comment type="caution">
    <text evidence="10">The sequence shown here is derived from an EMBL/GenBank/DDBJ whole genome shotgun (WGS) entry which is preliminary data.</text>
</comment>
<evidence type="ECO:0000256" key="6">
    <source>
        <dbReference type="ARBA" id="ARBA00023237"/>
    </source>
</evidence>
<dbReference type="GO" id="GO:0009279">
    <property type="term" value="C:cell outer membrane"/>
    <property type="evidence" value="ECO:0007669"/>
    <property type="project" value="UniProtKB-SubCell"/>
</dbReference>
<protein>
    <submittedName>
        <fullName evidence="10">TonB-linked SusC/RagA family outer membrane protein</fullName>
    </submittedName>
</protein>
<dbReference type="InterPro" id="IPR037066">
    <property type="entry name" value="Plug_dom_sf"/>
</dbReference>
<dbReference type="InterPro" id="IPR008969">
    <property type="entry name" value="CarboxyPept-like_regulatory"/>
</dbReference>
<organism evidence="10 11">
    <name type="scientific">Arcicella aurantiaca</name>
    <dbReference type="NCBI Taxonomy" id="591202"/>
    <lineage>
        <taxon>Bacteria</taxon>
        <taxon>Pseudomonadati</taxon>
        <taxon>Bacteroidota</taxon>
        <taxon>Cytophagia</taxon>
        <taxon>Cytophagales</taxon>
        <taxon>Flectobacillaceae</taxon>
        <taxon>Arcicella</taxon>
    </lineage>
</organism>
<dbReference type="Gene3D" id="2.170.130.10">
    <property type="entry name" value="TonB-dependent receptor, plug domain"/>
    <property type="match status" value="1"/>
</dbReference>
<evidence type="ECO:0000256" key="8">
    <source>
        <dbReference type="SAM" id="SignalP"/>
    </source>
</evidence>
<dbReference type="InterPro" id="IPR012910">
    <property type="entry name" value="Plug_dom"/>
</dbReference>
<dbReference type="Pfam" id="PF13715">
    <property type="entry name" value="CarbopepD_reg_2"/>
    <property type="match status" value="1"/>
</dbReference>
<dbReference type="SUPFAM" id="SSF56935">
    <property type="entry name" value="Porins"/>
    <property type="match status" value="1"/>
</dbReference>
<evidence type="ECO:0000256" key="7">
    <source>
        <dbReference type="PROSITE-ProRule" id="PRU01360"/>
    </source>
</evidence>
<name>A0A316DKA8_9BACT</name>
<evidence type="ECO:0000256" key="4">
    <source>
        <dbReference type="ARBA" id="ARBA00022692"/>
    </source>
</evidence>
<keyword evidence="2 7" id="KW-0813">Transport</keyword>
<gene>
    <name evidence="10" type="ORF">LV89_04143</name>
</gene>
<keyword evidence="4 7" id="KW-0812">Transmembrane</keyword>
<evidence type="ECO:0000256" key="3">
    <source>
        <dbReference type="ARBA" id="ARBA00022452"/>
    </source>
</evidence>
<keyword evidence="3 7" id="KW-1134">Transmembrane beta strand</keyword>
<feature type="chain" id="PRO_5016396809" evidence="8">
    <location>
        <begin position="24"/>
        <end position="1057"/>
    </location>
</feature>
<evidence type="ECO:0000259" key="9">
    <source>
        <dbReference type="Pfam" id="PF07715"/>
    </source>
</evidence>
<keyword evidence="8" id="KW-0732">Signal</keyword>
<evidence type="ECO:0000313" key="11">
    <source>
        <dbReference type="Proteomes" id="UP000245489"/>
    </source>
</evidence>
<dbReference type="PROSITE" id="PS52016">
    <property type="entry name" value="TONB_DEPENDENT_REC_3"/>
    <property type="match status" value="1"/>
</dbReference>
<dbReference type="NCBIfam" id="TIGR04057">
    <property type="entry name" value="SusC_RagA_signa"/>
    <property type="match status" value="1"/>
</dbReference>
<comment type="similarity">
    <text evidence="7">Belongs to the TonB-dependent receptor family.</text>
</comment>